<comment type="caution">
    <text evidence="1">The sequence shown here is derived from an EMBL/GenBank/DDBJ whole genome shotgun (WGS) entry which is preliminary data.</text>
</comment>
<dbReference type="InterPro" id="IPR003329">
    <property type="entry name" value="Cytidylyl_trans"/>
</dbReference>
<dbReference type="InterPro" id="IPR029044">
    <property type="entry name" value="Nucleotide-diphossugar_trans"/>
</dbReference>
<dbReference type="SUPFAM" id="SSF53448">
    <property type="entry name" value="Nucleotide-diphospho-sugar transferases"/>
    <property type="match status" value="1"/>
</dbReference>
<evidence type="ECO:0000313" key="1">
    <source>
        <dbReference type="EMBL" id="MBB1125998.1"/>
    </source>
</evidence>
<accession>A0A839HFM9</accession>
<organism evidence="1 2">
    <name type="scientific">Thiospirillum jenense</name>
    <dbReference type="NCBI Taxonomy" id="1653858"/>
    <lineage>
        <taxon>Bacteria</taxon>
        <taxon>Pseudomonadati</taxon>
        <taxon>Pseudomonadota</taxon>
        <taxon>Gammaproteobacteria</taxon>
        <taxon>Chromatiales</taxon>
        <taxon>Chromatiaceae</taxon>
        <taxon>Thiospirillum</taxon>
    </lineage>
</organism>
<dbReference type="RefSeq" id="WP_182583624.1">
    <property type="nucleotide sequence ID" value="NZ_JABVCQ010000012.1"/>
</dbReference>
<evidence type="ECO:0000313" key="2">
    <source>
        <dbReference type="Proteomes" id="UP000548632"/>
    </source>
</evidence>
<keyword evidence="2" id="KW-1185">Reference proteome</keyword>
<dbReference type="AlphaFoldDB" id="A0A839HFM9"/>
<dbReference type="Pfam" id="PF02348">
    <property type="entry name" value="CTP_transf_3"/>
    <property type="match status" value="1"/>
</dbReference>
<dbReference type="GO" id="GO:0016740">
    <property type="term" value="F:transferase activity"/>
    <property type="evidence" value="ECO:0007669"/>
    <property type="project" value="UniProtKB-KW"/>
</dbReference>
<gene>
    <name evidence="1" type="ORF">HUK38_07110</name>
</gene>
<proteinExistence type="predicted"/>
<dbReference type="CDD" id="cd02518">
    <property type="entry name" value="GT2_SpsF"/>
    <property type="match status" value="1"/>
</dbReference>
<dbReference type="PANTHER" id="PTHR42866:SF1">
    <property type="entry name" value="SPORE COAT POLYSACCHARIDE BIOSYNTHESIS PROTEIN SPSF"/>
    <property type="match status" value="1"/>
</dbReference>
<dbReference type="PANTHER" id="PTHR42866">
    <property type="entry name" value="3-DEOXY-MANNO-OCTULOSONATE CYTIDYLYLTRANSFERASE"/>
    <property type="match status" value="1"/>
</dbReference>
<protein>
    <submittedName>
        <fullName evidence="1">Glycosyltransferase family protein</fullName>
    </submittedName>
</protein>
<name>A0A839HFM9_9GAMM</name>
<dbReference type="Gene3D" id="3.90.550.10">
    <property type="entry name" value="Spore Coat Polysaccharide Biosynthesis Protein SpsA, Chain A"/>
    <property type="match status" value="1"/>
</dbReference>
<keyword evidence="1" id="KW-0808">Transferase</keyword>
<dbReference type="Proteomes" id="UP000548632">
    <property type="component" value="Unassembled WGS sequence"/>
</dbReference>
<sequence length="248" mass="28804">MTFQKIVVITQARMASTRLPGKVMMSILNKPLLMYQIERLKHISNVHAVVVATTTSSLDDVIEDFCHQQNVAVFRGDELDVLKRYYEAAKQFNADIVVRVTSDCPLIDPKISEQVINFYLDSQGKVDYVSNTIERTYPRGLDTEVFSFALLELAYEEATKAYEREHVTPFFYCQPERFRISQIKNAVDLSQYRWTVDTAEDFELVKRVLEKIYPVHSQFAMEDIVRILDQNPEWSNVNSHIMQKALVH</sequence>
<dbReference type="EMBL" id="JABVCQ010000012">
    <property type="protein sequence ID" value="MBB1125998.1"/>
    <property type="molecule type" value="Genomic_DNA"/>
</dbReference>
<dbReference type="GO" id="GO:0005829">
    <property type="term" value="C:cytosol"/>
    <property type="evidence" value="ECO:0007669"/>
    <property type="project" value="TreeGrafter"/>
</dbReference>
<reference evidence="1 2" key="1">
    <citation type="journal article" date="2020" name="Arch. Microbiol.">
        <title>The genome sequence of the giant phototrophic gammaproteobacterium Thiospirillum jenense gives insight into its physiological properties and phylogenetic relationships.</title>
        <authorList>
            <person name="Imhoff J.F."/>
            <person name="Meyer T.E."/>
            <person name="Kyndt J.A."/>
        </authorList>
    </citation>
    <scope>NUCLEOTIDE SEQUENCE [LARGE SCALE GENOMIC DNA]</scope>
    <source>
        <strain evidence="1 2">DSM 216</strain>
    </source>
</reference>